<dbReference type="Pfam" id="PF03099">
    <property type="entry name" value="BPL_LplA_LipB"/>
    <property type="match status" value="1"/>
</dbReference>
<dbReference type="EC" id="6.3.4.15" evidence="3"/>
<comment type="similarity">
    <text evidence="3">Belongs to the biotin--protein ligase family.</text>
</comment>
<dbReference type="GO" id="GO:0006355">
    <property type="term" value="P:regulation of DNA-templated transcription"/>
    <property type="evidence" value="ECO:0007669"/>
    <property type="project" value="UniProtKB-UniRule"/>
</dbReference>
<dbReference type="NCBIfam" id="TIGR00121">
    <property type="entry name" value="birA_ligase"/>
    <property type="match status" value="1"/>
</dbReference>
<organism evidence="5 6">
    <name type="scientific">Staphylococcus cohnii subsp. cohnii</name>
    <dbReference type="NCBI Taxonomy" id="74704"/>
    <lineage>
        <taxon>Bacteria</taxon>
        <taxon>Bacillati</taxon>
        <taxon>Bacillota</taxon>
        <taxon>Bacilli</taxon>
        <taxon>Bacillales</taxon>
        <taxon>Staphylococcaceae</taxon>
        <taxon>Staphylococcus</taxon>
        <taxon>Staphylococcus cohnii species complex</taxon>
    </lineage>
</organism>
<dbReference type="SUPFAM" id="SSF46785">
    <property type="entry name" value="Winged helix' DNA-binding domain"/>
    <property type="match status" value="1"/>
</dbReference>
<dbReference type="PROSITE" id="PS51733">
    <property type="entry name" value="BPL_LPL_CATALYTIC"/>
    <property type="match status" value="1"/>
</dbReference>
<dbReference type="CDD" id="cd16442">
    <property type="entry name" value="BPL"/>
    <property type="match status" value="1"/>
</dbReference>
<accession>A0A0M2NVF4</accession>
<dbReference type="AlphaFoldDB" id="A0A0M2NVF4"/>
<dbReference type="InterPro" id="IPR030855">
    <property type="entry name" value="Bifunct_BirA"/>
</dbReference>
<dbReference type="GO" id="GO:0016740">
    <property type="term" value="F:transferase activity"/>
    <property type="evidence" value="ECO:0007669"/>
    <property type="project" value="UniProtKB-ARBA"/>
</dbReference>
<proteinExistence type="inferred from homology"/>
<keyword evidence="3" id="KW-0547">Nucleotide-binding</keyword>
<dbReference type="PANTHER" id="PTHR12835:SF5">
    <property type="entry name" value="BIOTIN--PROTEIN LIGASE"/>
    <property type="match status" value="1"/>
</dbReference>
<dbReference type="Pfam" id="PF08279">
    <property type="entry name" value="HTH_11"/>
    <property type="match status" value="1"/>
</dbReference>
<feature type="DNA-binding region" description="H-T-H motif" evidence="3">
    <location>
        <begin position="22"/>
        <end position="41"/>
    </location>
</feature>
<dbReference type="InterPro" id="IPR036388">
    <property type="entry name" value="WH-like_DNA-bd_sf"/>
</dbReference>
<evidence type="ECO:0000256" key="2">
    <source>
        <dbReference type="ARBA" id="ARBA00023267"/>
    </source>
</evidence>
<dbReference type="Gene3D" id="2.30.30.100">
    <property type="match status" value="1"/>
</dbReference>
<dbReference type="Gene3D" id="1.10.10.10">
    <property type="entry name" value="Winged helix-like DNA-binding domain superfamily/Winged helix DNA-binding domain"/>
    <property type="match status" value="1"/>
</dbReference>
<comment type="caution">
    <text evidence="5">The sequence shown here is derived from an EMBL/GenBank/DDBJ whole genome shotgun (WGS) entry which is preliminary data.</text>
</comment>
<evidence type="ECO:0000313" key="5">
    <source>
        <dbReference type="EMBL" id="KKI63711.1"/>
    </source>
</evidence>
<evidence type="ECO:0000256" key="3">
    <source>
        <dbReference type="HAMAP-Rule" id="MF_00978"/>
    </source>
</evidence>
<dbReference type="InterPro" id="IPR045864">
    <property type="entry name" value="aa-tRNA-synth_II/BPL/LPL"/>
</dbReference>
<dbReference type="PATRIC" id="fig|74704.6.peg.772"/>
<keyword evidence="2 3" id="KW-0092">Biotin</keyword>
<sequence length="323" mass="37356">MSKYSKDVIQILYTNQDEYISGQFIAEHLAISRTAVKKVIDQLKQEGCEIESINHKGHRLIELPDKWYSGIVEPLIDEQKMFDHVEVITQIDSTQLLAKQKLVGNTDTFLILSDEQTKGKGRFNRPWDSSRGKGLWMSIVLRPKVPFEMITKFNLFMALGIRDTMQQFSKESVTIKWPNDIYIDGKKACGFLTEMVANSDGIEAVICGIGINMNHLAEDFQGELQLKATSLRIHANQKIHRYHFLEQLINQIEKRYHQFLTQPFSTIRNEYIEASNIWNRTLKFTENAQQFQGKAIDIDEDGYLIVIDDQQIQHKLMSADIEL</sequence>
<dbReference type="InterPro" id="IPR036390">
    <property type="entry name" value="WH_DNA-bd_sf"/>
</dbReference>
<dbReference type="InterPro" id="IPR004143">
    <property type="entry name" value="BPL_LPL_catalytic"/>
</dbReference>
<dbReference type="Gene3D" id="3.30.930.10">
    <property type="entry name" value="Bira Bifunctional Protein, Domain 2"/>
    <property type="match status" value="1"/>
</dbReference>
<comment type="function">
    <text evidence="3">Acts both as a biotin--[acetyl-CoA-carboxylase] ligase and a repressor.</text>
</comment>
<reference evidence="5 6" key="1">
    <citation type="submission" date="2015-03" db="EMBL/GenBank/DDBJ databases">
        <title>Genome Assembly of Staphylococcus cohnii subsp. cohnii strain G22B2.</title>
        <authorList>
            <person name="Nair G."/>
            <person name="Kaur G."/>
            <person name="Khatri I."/>
            <person name="Singh N.K."/>
            <person name="Sathyabama S."/>
            <person name="Maurya S.K."/>
            <person name="Subramanian S."/>
            <person name="Agrewala J.N."/>
            <person name="Mayilraj S."/>
        </authorList>
    </citation>
    <scope>NUCLEOTIDE SEQUENCE [LARGE SCALE GENOMIC DNA]</scope>
    <source>
        <strain evidence="5 6">G22B2</strain>
    </source>
</reference>
<feature type="binding site" evidence="3">
    <location>
        <position position="187"/>
    </location>
    <ligand>
        <name>biotin</name>
        <dbReference type="ChEBI" id="CHEBI:57586"/>
    </ligand>
</feature>
<name>A0A0M2NVF4_STACC</name>
<dbReference type="EMBL" id="LAKJ01000013">
    <property type="protein sequence ID" value="KKI63711.1"/>
    <property type="molecule type" value="Genomic_DNA"/>
</dbReference>
<dbReference type="Pfam" id="PF02237">
    <property type="entry name" value="BPL_C"/>
    <property type="match status" value="1"/>
</dbReference>
<dbReference type="InterPro" id="IPR004408">
    <property type="entry name" value="Biotin_CoA_COase_ligase"/>
</dbReference>
<dbReference type="GO" id="GO:0009249">
    <property type="term" value="P:protein lipoylation"/>
    <property type="evidence" value="ECO:0007669"/>
    <property type="project" value="UniProtKB-ARBA"/>
</dbReference>
<dbReference type="GO" id="GO:0003677">
    <property type="term" value="F:DNA binding"/>
    <property type="evidence" value="ECO:0007669"/>
    <property type="project" value="UniProtKB-UniRule"/>
</dbReference>
<dbReference type="GO" id="GO:0005737">
    <property type="term" value="C:cytoplasm"/>
    <property type="evidence" value="ECO:0007669"/>
    <property type="project" value="TreeGrafter"/>
</dbReference>
<keyword evidence="3" id="KW-0238">DNA-binding</keyword>
<feature type="binding site" evidence="3">
    <location>
        <position position="116"/>
    </location>
    <ligand>
        <name>biotin</name>
        <dbReference type="ChEBI" id="CHEBI:57586"/>
    </ligand>
</feature>
<dbReference type="RefSeq" id="WP_019468929.1">
    <property type="nucleotide sequence ID" value="NZ_BKAS01000016.1"/>
</dbReference>
<keyword evidence="3" id="KW-0678">Repressor</keyword>
<keyword evidence="3" id="KW-0805">Transcription regulation</keyword>
<protein>
    <recommendedName>
        <fullName evidence="3">Bifunctional ligase/repressor BirA</fullName>
    </recommendedName>
    <alternativeName>
        <fullName evidence="3">Biotin--[acetyl-CoA-carboxylase] ligase</fullName>
        <ecNumber evidence="3">6.3.4.15</ecNumber>
    </alternativeName>
    <alternativeName>
        <fullName evidence="3">Biotin--protein ligase</fullName>
    </alternativeName>
    <alternativeName>
        <fullName evidence="3">Biotin-[acetyl-CoA carboxylase] synthetase</fullName>
    </alternativeName>
</protein>
<keyword evidence="3" id="KW-0804">Transcription</keyword>
<comment type="catalytic activity">
    <reaction evidence="3">
        <text>biotin + L-lysyl-[protein] + ATP = N(6)-biotinyl-L-lysyl-[protein] + AMP + diphosphate + H(+)</text>
        <dbReference type="Rhea" id="RHEA:11756"/>
        <dbReference type="Rhea" id="RHEA-COMP:9752"/>
        <dbReference type="Rhea" id="RHEA-COMP:10505"/>
        <dbReference type="ChEBI" id="CHEBI:15378"/>
        <dbReference type="ChEBI" id="CHEBI:29969"/>
        <dbReference type="ChEBI" id="CHEBI:30616"/>
        <dbReference type="ChEBI" id="CHEBI:33019"/>
        <dbReference type="ChEBI" id="CHEBI:57586"/>
        <dbReference type="ChEBI" id="CHEBI:83144"/>
        <dbReference type="ChEBI" id="CHEBI:456215"/>
        <dbReference type="EC" id="6.3.4.15"/>
    </reaction>
</comment>
<keyword evidence="3" id="KW-0067">ATP-binding</keyword>
<evidence type="ECO:0000313" key="6">
    <source>
        <dbReference type="Proteomes" id="UP000034455"/>
    </source>
</evidence>
<keyword evidence="1 3" id="KW-0436">Ligase</keyword>
<evidence type="ECO:0000256" key="1">
    <source>
        <dbReference type="ARBA" id="ARBA00022598"/>
    </source>
</evidence>
<dbReference type="HAMAP" id="MF_00978">
    <property type="entry name" value="Bifunct_BirA"/>
    <property type="match status" value="1"/>
</dbReference>
<dbReference type="InterPro" id="IPR013196">
    <property type="entry name" value="HTH_11"/>
</dbReference>
<dbReference type="GeneID" id="58097536"/>
<feature type="domain" description="BPL/LPL catalytic" evidence="4">
    <location>
        <begin position="73"/>
        <end position="260"/>
    </location>
</feature>
<dbReference type="Proteomes" id="UP000034455">
    <property type="component" value="Unassembled WGS sequence"/>
</dbReference>
<dbReference type="GO" id="GO:0005524">
    <property type="term" value="F:ATP binding"/>
    <property type="evidence" value="ECO:0007669"/>
    <property type="project" value="UniProtKB-UniRule"/>
</dbReference>
<gene>
    <name evidence="3" type="primary">birA</name>
    <name evidence="5" type="ORF">UF66_0758</name>
</gene>
<dbReference type="GO" id="GO:0004077">
    <property type="term" value="F:biotin--[biotin carboxyl-carrier protein] ligase activity"/>
    <property type="evidence" value="ECO:0007669"/>
    <property type="project" value="UniProtKB-UniRule"/>
</dbReference>
<comment type="caution">
    <text evidence="3">Lacks conserved residue(s) required for the propagation of feature annotation.</text>
</comment>
<dbReference type="InterPro" id="IPR003142">
    <property type="entry name" value="BPL_C"/>
</dbReference>
<dbReference type="PANTHER" id="PTHR12835">
    <property type="entry name" value="BIOTIN PROTEIN LIGASE"/>
    <property type="match status" value="1"/>
</dbReference>
<dbReference type="SUPFAM" id="SSF55681">
    <property type="entry name" value="Class II aaRS and biotin synthetases"/>
    <property type="match status" value="1"/>
</dbReference>
<evidence type="ECO:0000259" key="4">
    <source>
        <dbReference type="PROSITE" id="PS51733"/>
    </source>
</evidence>